<dbReference type="Pfam" id="PF01875">
    <property type="entry name" value="Memo"/>
    <property type="match status" value="1"/>
</dbReference>
<organism evidence="2 3">
    <name type="scientific">Lebetimonas natsushimae</name>
    <dbReference type="NCBI Taxonomy" id="1936991"/>
    <lineage>
        <taxon>Bacteria</taxon>
        <taxon>Pseudomonadati</taxon>
        <taxon>Campylobacterota</taxon>
        <taxon>Epsilonproteobacteria</taxon>
        <taxon>Nautiliales</taxon>
        <taxon>Nautiliaceae</taxon>
        <taxon>Lebetimonas</taxon>
    </lineage>
</organism>
<proteinExistence type="inferred from homology"/>
<reference evidence="2 3" key="1">
    <citation type="journal article" date="2017" name="Syst. Appl. Microbiol.">
        <title>Lebetimonas natsushimae sp. nov., a novel strictly anaerobic, moderately thermophilic chemoautotroph isolated from a deep-sea hydrothermal vent polychaete nest in the Mid-Okinawa Trough.</title>
        <authorList>
            <person name="Nagata R."/>
            <person name="Takaki Y."/>
            <person name="Tame A."/>
            <person name="Nunoura T."/>
            <person name="Muto H."/>
            <person name="Mino S."/>
            <person name="Sawayama S."/>
            <person name="Takai K."/>
            <person name="Nakagawa S."/>
        </authorList>
    </citation>
    <scope>NUCLEOTIDE SEQUENCE [LARGE SCALE GENOMIC DNA]</scope>
    <source>
        <strain evidence="2 3">HS1857</strain>
    </source>
</reference>
<comment type="similarity">
    <text evidence="1">Belongs to the MEMO1 family.</text>
</comment>
<name>A0A292YH48_9BACT</name>
<evidence type="ECO:0000313" key="2">
    <source>
        <dbReference type="EMBL" id="GAX88125.1"/>
    </source>
</evidence>
<gene>
    <name evidence="2" type="ORF">LNAT_P1420</name>
</gene>
<protein>
    <submittedName>
        <fullName evidence="2">MEMO1 family protein</fullName>
    </submittedName>
</protein>
<dbReference type="Gene3D" id="3.40.830.10">
    <property type="entry name" value="LigB-like"/>
    <property type="match status" value="1"/>
</dbReference>
<keyword evidence="3" id="KW-1185">Reference proteome</keyword>
<dbReference type="NCBIfam" id="TIGR04336">
    <property type="entry name" value="AmmeMemoSam_B"/>
    <property type="match status" value="1"/>
</dbReference>
<sequence length="265" mass="29735">MEMRKAVVKEWYGGSCEAVEGYIANFNKIIDENVDAVKAKEIFSLKPKAIIVPHAGWVYSGFTANFAYRIAGNTKPKRVVVIGPSHRFPIQGISVTLENEYETPCGNLPIDRNFSLELMEKFNVQNLEYVHVEHSTEVQMPFIYHYFGQIPVVELIYGDYSPAKLKNIIEYAIEDNSLIVISSDLSHYYDIKTANSLDSHCLEAVHNLDLEELEQCEACGKIGIAGMIMAAKEENLTPFIVDYRTSADVSGDESQVVGYMSAVFL</sequence>
<evidence type="ECO:0000313" key="3">
    <source>
        <dbReference type="Proteomes" id="UP000217944"/>
    </source>
</evidence>
<dbReference type="Proteomes" id="UP000217944">
    <property type="component" value="Unassembled WGS sequence"/>
</dbReference>
<evidence type="ECO:0000256" key="1">
    <source>
        <dbReference type="ARBA" id="ARBA00006315"/>
    </source>
</evidence>
<dbReference type="InterPro" id="IPR002737">
    <property type="entry name" value="MEMO1_fam"/>
</dbReference>
<accession>A0A292YH48</accession>
<dbReference type="PANTHER" id="PTHR11060:SF0">
    <property type="entry name" value="PROTEIN MEMO1"/>
    <property type="match status" value="1"/>
</dbReference>
<comment type="caution">
    <text evidence="2">The sequence shown here is derived from an EMBL/GenBank/DDBJ whole genome shotgun (WGS) entry which is preliminary data.</text>
</comment>
<dbReference type="EMBL" id="BDME01000006">
    <property type="protein sequence ID" value="GAX88125.1"/>
    <property type="molecule type" value="Genomic_DNA"/>
</dbReference>
<dbReference type="AlphaFoldDB" id="A0A292YH48"/>
<dbReference type="PANTHER" id="PTHR11060">
    <property type="entry name" value="PROTEIN MEMO1"/>
    <property type="match status" value="1"/>
</dbReference>
<dbReference type="CDD" id="cd07361">
    <property type="entry name" value="MEMO_like"/>
    <property type="match status" value="1"/>
</dbReference>